<dbReference type="AlphaFoldDB" id="A0A6P1ZB40"/>
<protein>
    <recommendedName>
        <fullName evidence="1">CobQ/CobB/MinD/ParA nucleotide binding domain-containing protein</fullName>
    </recommendedName>
</protein>
<sequence length="40" mass="4164">MRIAVASGKGCTGKTTVSINLAVHVACQGRRVVLAYCDVD</sequence>
<dbReference type="SUPFAM" id="SSF52540">
    <property type="entry name" value="P-loop containing nucleoside triphosphate hydrolases"/>
    <property type="match status" value="1"/>
</dbReference>
<proteinExistence type="predicted"/>
<organism evidence="2 3">
    <name type="scientific">Oceanidesulfovibrio marinus</name>
    <dbReference type="NCBI Taxonomy" id="370038"/>
    <lineage>
        <taxon>Bacteria</taxon>
        <taxon>Pseudomonadati</taxon>
        <taxon>Thermodesulfobacteriota</taxon>
        <taxon>Desulfovibrionia</taxon>
        <taxon>Desulfovibrionales</taxon>
        <taxon>Desulfovibrionaceae</taxon>
        <taxon>Oceanidesulfovibrio</taxon>
    </lineage>
</organism>
<dbReference type="Proteomes" id="UP000434052">
    <property type="component" value="Unassembled WGS sequence"/>
</dbReference>
<evidence type="ECO:0000259" key="1">
    <source>
        <dbReference type="Pfam" id="PF01656"/>
    </source>
</evidence>
<dbReference type="OrthoDB" id="9773088at2"/>
<evidence type="ECO:0000313" key="3">
    <source>
        <dbReference type="Proteomes" id="UP000434052"/>
    </source>
</evidence>
<dbReference type="InterPro" id="IPR002586">
    <property type="entry name" value="CobQ/CobB/MinD/ParA_Nub-bd_dom"/>
</dbReference>
<feature type="domain" description="CobQ/CobB/MinD/ParA nucleotide binding" evidence="1">
    <location>
        <begin position="3"/>
        <end position="40"/>
    </location>
</feature>
<dbReference type="Gene3D" id="3.40.50.300">
    <property type="entry name" value="P-loop containing nucleotide triphosphate hydrolases"/>
    <property type="match status" value="1"/>
</dbReference>
<comment type="caution">
    <text evidence="2">The sequence shown here is derived from an EMBL/GenBank/DDBJ whole genome shotgun (WGS) entry which is preliminary data.</text>
</comment>
<reference evidence="2 3" key="1">
    <citation type="submission" date="2018-06" db="EMBL/GenBank/DDBJ databases">
        <title>Complete genome of Desulfovibrio marinus P48SEP.</title>
        <authorList>
            <person name="Crispim J.S."/>
            <person name="Vidigal P.M.P."/>
            <person name="Silva L.C.F."/>
            <person name="Araujo L.C."/>
            <person name="Laguardia C.N."/>
            <person name="Dias R.S."/>
            <person name="Sousa M.P."/>
            <person name="Paula S.O."/>
            <person name="Silva C."/>
        </authorList>
    </citation>
    <scope>NUCLEOTIDE SEQUENCE [LARGE SCALE GENOMIC DNA]</scope>
    <source>
        <strain evidence="2 3">P48SEP</strain>
    </source>
</reference>
<gene>
    <name evidence="2" type="ORF">DQK91_22980</name>
</gene>
<name>A0A6P1ZB40_9BACT</name>
<evidence type="ECO:0000313" key="2">
    <source>
        <dbReference type="EMBL" id="TVM26063.1"/>
    </source>
</evidence>
<accession>A0A6P1ZB40</accession>
<dbReference type="Pfam" id="PF01656">
    <property type="entry name" value="CbiA"/>
    <property type="match status" value="1"/>
</dbReference>
<dbReference type="EMBL" id="QMIF01000249">
    <property type="protein sequence ID" value="TVM26063.1"/>
    <property type="molecule type" value="Genomic_DNA"/>
</dbReference>
<dbReference type="InterPro" id="IPR027417">
    <property type="entry name" value="P-loop_NTPase"/>
</dbReference>